<dbReference type="FunFam" id="6.10.250.3250:FF:000001">
    <property type="entry name" value="60S ribosomal protein L13a"/>
    <property type="match status" value="1"/>
</dbReference>
<comment type="caution">
    <text evidence="9">The sequence shown here is derived from an EMBL/GenBank/DDBJ whole genome shotgun (WGS) entry which is preliminary data.</text>
</comment>
<dbReference type="InterPro" id="IPR023563">
    <property type="entry name" value="Ribosomal_uL13_CS"/>
</dbReference>
<comment type="similarity">
    <text evidence="2 5">Belongs to the universal ribosomal protein uL13 family.</text>
</comment>
<feature type="region of interest" description="Disordered" evidence="6">
    <location>
        <begin position="116"/>
        <end position="135"/>
    </location>
</feature>
<dbReference type="Pfam" id="PF00572">
    <property type="entry name" value="Ribosomal_L13"/>
    <property type="match status" value="1"/>
</dbReference>
<dbReference type="EMBL" id="JAGIXG020000024">
    <property type="protein sequence ID" value="KAI6781142.1"/>
    <property type="molecule type" value="Genomic_DNA"/>
</dbReference>
<comment type="function">
    <text evidence="1">Component of the ribosome, a large ribonucleoprotein complex responsible for the synthesis of proteins in the cell. The small ribosomal subunit (SSU) binds messenger RNAs (mRNAs) and translates the encoded message by selecting cognate aminoacyl-transfer RNA (tRNA) molecules. The large subunit (LSU) contains the ribosomal catalytic site termed the peptidyl transferase center (PTC), which catalyzes the formation of peptide bonds, thereby polymerizing the amino acids delivered by tRNAs into a polypeptide chain. The nascent polypeptides leave the ribosome through a tunnel in the LSU and interact with protein factors that function in enzymatic processing, targeting, and the membrane insertion of nascent chains at the exit of the ribosomal tunnel.</text>
</comment>
<dbReference type="Proteomes" id="UP001055219">
    <property type="component" value="Unassembled WGS sequence"/>
</dbReference>
<dbReference type="Gene3D" id="3.10.20.90">
    <property type="entry name" value="Phosphatidylinositol 3-kinase Catalytic Subunit, Chain A, domain 1"/>
    <property type="match status" value="1"/>
</dbReference>
<dbReference type="InterPro" id="IPR000626">
    <property type="entry name" value="Ubiquitin-like_dom"/>
</dbReference>
<dbReference type="Gene3D" id="6.10.250.3250">
    <property type="match status" value="1"/>
</dbReference>
<evidence type="ECO:0000256" key="3">
    <source>
        <dbReference type="ARBA" id="ARBA00022980"/>
    </source>
</evidence>
<dbReference type="PROSITE" id="PS50053">
    <property type="entry name" value="UBIQUITIN_2"/>
    <property type="match status" value="1"/>
</dbReference>
<dbReference type="GO" id="GO:0022625">
    <property type="term" value="C:cytosolic large ribosomal subunit"/>
    <property type="evidence" value="ECO:0007669"/>
    <property type="project" value="TreeGrafter"/>
</dbReference>
<dbReference type="Gene3D" id="3.90.1180.10">
    <property type="entry name" value="Ribosomal protein L13"/>
    <property type="match status" value="1"/>
</dbReference>
<proteinExistence type="inferred from homology"/>
<dbReference type="PANTHER" id="PTHR11545">
    <property type="entry name" value="RIBOSOMAL PROTEIN L13"/>
    <property type="match status" value="1"/>
</dbReference>
<dbReference type="AlphaFoldDB" id="A0A9Q0BCT3"/>
<dbReference type="InterPro" id="IPR003103">
    <property type="entry name" value="BAG_domain"/>
</dbReference>
<dbReference type="PROSITE" id="PS51035">
    <property type="entry name" value="BAG"/>
    <property type="match status" value="1"/>
</dbReference>
<keyword evidence="3 5" id="KW-0689">Ribosomal protein</keyword>
<dbReference type="SUPFAM" id="SSF54236">
    <property type="entry name" value="Ubiquitin-like"/>
    <property type="match status" value="1"/>
</dbReference>
<feature type="region of interest" description="Disordered" evidence="6">
    <location>
        <begin position="222"/>
        <end position="288"/>
    </location>
</feature>
<dbReference type="HAMAP" id="MF_01366">
    <property type="entry name" value="Ribosomal_uL13"/>
    <property type="match status" value="1"/>
</dbReference>
<dbReference type="GO" id="GO:0003735">
    <property type="term" value="F:structural constituent of ribosome"/>
    <property type="evidence" value="ECO:0007669"/>
    <property type="project" value="InterPro"/>
</dbReference>
<dbReference type="GO" id="GO:0017148">
    <property type="term" value="P:negative regulation of translation"/>
    <property type="evidence" value="ECO:0007669"/>
    <property type="project" value="TreeGrafter"/>
</dbReference>
<reference evidence="9" key="1">
    <citation type="journal article" date="2021" name="J Fungi (Basel)">
        <title>Genomic and Metabolomic Analyses of the Marine Fungus Emericellopsis cladophorae: Insights into Saltwater Adaptability Mechanisms and Its Biosynthetic Potential.</title>
        <authorList>
            <person name="Goncalves M.F.M."/>
            <person name="Hilario S."/>
            <person name="Van de Peer Y."/>
            <person name="Esteves A.C."/>
            <person name="Alves A."/>
        </authorList>
    </citation>
    <scope>NUCLEOTIDE SEQUENCE</scope>
    <source>
        <strain evidence="9">MUM 19.33</strain>
    </source>
</reference>
<dbReference type="PANTHER" id="PTHR11545:SF3">
    <property type="entry name" value="LARGE RIBOSOMAL SUBUNIT PROTEIN UL13"/>
    <property type="match status" value="1"/>
</dbReference>
<feature type="compositionally biased region" description="Polar residues" evidence="6">
    <location>
        <begin position="262"/>
        <end position="275"/>
    </location>
</feature>
<dbReference type="NCBIfam" id="TIGR01077">
    <property type="entry name" value="L13_A_E"/>
    <property type="match status" value="1"/>
</dbReference>
<protein>
    <submittedName>
        <fullName evidence="9">60S ribosomal protein L16</fullName>
    </submittedName>
</protein>
<dbReference type="GO" id="GO:0051087">
    <property type="term" value="F:protein-folding chaperone binding"/>
    <property type="evidence" value="ECO:0007669"/>
    <property type="project" value="InterPro"/>
</dbReference>
<evidence type="ECO:0000313" key="9">
    <source>
        <dbReference type="EMBL" id="KAI6781142.1"/>
    </source>
</evidence>
<name>A0A9Q0BCT3_9HYPO</name>
<evidence type="ECO:0000259" key="7">
    <source>
        <dbReference type="PROSITE" id="PS50053"/>
    </source>
</evidence>
<evidence type="ECO:0000256" key="1">
    <source>
        <dbReference type="ARBA" id="ARBA00004021"/>
    </source>
</evidence>
<dbReference type="PROSITE" id="PS00783">
    <property type="entry name" value="RIBOSOMAL_L13"/>
    <property type="match status" value="1"/>
</dbReference>
<dbReference type="CDD" id="cd00392">
    <property type="entry name" value="Ribosomal_L13"/>
    <property type="match status" value="1"/>
</dbReference>
<dbReference type="InterPro" id="IPR029071">
    <property type="entry name" value="Ubiquitin-like_domsf"/>
</dbReference>
<dbReference type="RefSeq" id="XP_051361998.1">
    <property type="nucleotide sequence ID" value="XM_051506653.1"/>
</dbReference>
<dbReference type="SUPFAM" id="SSF63491">
    <property type="entry name" value="BAG domain"/>
    <property type="match status" value="1"/>
</dbReference>
<dbReference type="GO" id="GO:0003729">
    <property type="term" value="F:mRNA binding"/>
    <property type="evidence" value="ECO:0007669"/>
    <property type="project" value="TreeGrafter"/>
</dbReference>
<dbReference type="OrthoDB" id="1882297at2759"/>
<sequence length="559" mass="62031">MPPSVLSRVTCRKVDKVDSSQAVVATSGALQNLSSYINGTFANFSNAFQGSSEYISETLGVPPTVVYSSLAAVLATMSGFYYTRPSLSPYSSMAGGAPNVTEDDYSYVTSQDLGEPAHDAQQYRSNSNASPDPEDDVLLIKNRGITYPAHFPAYTIGDGKLQVKDVKNRVGLVMDLGDRTLKRVKLLYKGRELKDSSAPVREYGVKNKSEIMAVVPEGFESSASDEEMVVVGEPDGKKTKGRRKKRSKKKAEKTANALDGESASSPRDSNSTFDSPRSPPAGGPGTESLRKLDELATEFRTKWLPLCVQYTASTPKDAKKREEEHRMISESVLQHIILKLDGVETDGIDEVRTRRKALVREVQEVVIDGKGHLLGRLASLVAKQLLNGQKIVVVRCEALNISGEFFRAKLKWAAHMRRITRYNPTRGGPFHFRAPSRIFYKAVRGMIPHKTARGAAALERLKVFEGVPPPYDKQKKVVVPQALRVLRLQPGRKYCTVGRLSHENGWKYQDVVARLEDRRKAKAQAYYERRLTHEKQMTEAKKNAKTNPETVKALAAYGH</sequence>
<evidence type="ECO:0000313" key="10">
    <source>
        <dbReference type="Proteomes" id="UP001055219"/>
    </source>
</evidence>
<evidence type="ECO:0000256" key="4">
    <source>
        <dbReference type="ARBA" id="ARBA00023274"/>
    </source>
</evidence>
<dbReference type="GO" id="GO:0006412">
    <property type="term" value="P:translation"/>
    <property type="evidence" value="ECO:0007669"/>
    <property type="project" value="InterPro"/>
</dbReference>
<dbReference type="FunFam" id="3.90.1180.10:FF:000002">
    <property type="entry name" value="60S ribosomal protein L16"/>
    <property type="match status" value="1"/>
</dbReference>
<dbReference type="GeneID" id="75829010"/>
<feature type="domain" description="BAG" evidence="8">
    <location>
        <begin position="315"/>
        <end position="363"/>
    </location>
</feature>
<evidence type="ECO:0000256" key="5">
    <source>
        <dbReference type="RuleBase" id="RU003877"/>
    </source>
</evidence>
<dbReference type="InterPro" id="IPR005755">
    <property type="entry name" value="Ribosomal_uL13_euk/arc"/>
</dbReference>
<accession>A0A9Q0BCT3</accession>
<evidence type="ECO:0000256" key="6">
    <source>
        <dbReference type="SAM" id="MobiDB-lite"/>
    </source>
</evidence>
<feature type="domain" description="Ubiquitin-like" evidence="7">
    <location>
        <begin position="163"/>
        <end position="215"/>
    </location>
</feature>
<organism evidence="9 10">
    <name type="scientific">Emericellopsis cladophorae</name>
    <dbReference type="NCBI Taxonomy" id="2686198"/>
    <lineage>
        <taxon>Eukaryota</taxon>
        <taxon>Fungi</taxon>
        <taxon>Dikarya</taxon>
        <taxon>Ascomycota</taxon>
        <taxon>Pezizomycotina</taxon>
        <taxon>Sordariomycetes</taxon>
        <taxon>Hypocreomycetidae</taxon>
        <taxon>Hypocreales</taxon>
        <taxon>Bionectriaceae</taxon>
        <taxon>Emericellopsis</taxon>
    </lineage>
</organism>
<keyword evidence="4 5" id="KW-0687">Ribonucleoprotein</keyword>
<gene>
    <name evidence="9" type="ORF">J7T54_002498</name>
</gene>
<feature type="compositionally biased region" description="Basic residues" evidence="6">
    <location>
        <begin position="239"/>
        <end position="251"/>
    </location>
</feature>
<dbReference type="InterPro" id="IPR036899">
    <property type="entry name" value="Ribosomal_uL13_sf"/>
</dbReference>
<dbReference type="InterPro" id="IPR005822">
    <property type="entry name" value="Ribosomal_uL13"/>
</dbReference>
<dbReference type="SUPFAM" id="SSF52161">
    <property type="entry name" value="Ribosomal protein L13"/>
    <property type="match status" value="1"/>
</dbReference>
<reference evidence="9" key="2">
    <citation type="submission" date="2022-07" db="EMBL/GenBank/DDBJ databases">
        <authorList>
            <person name="Goncalves M.F.M."/>
            <person name="Hilario S."/>
            <person name="Van De Peer Y."/>
            <person name="Esteves A.C."/>
            <person name="Alves A."/>
        </authorList>
    </citation>
    <scope>NUCLEOTIDE SEQUENCE</scope>
    <source>
        <strain evidence="9">MUM 19.33</strain>
    </source>
</reference>
<dbReference type="InterPro" id="IPR036533">
    <property type="entry name" value="BAG_dom_sf"/>
</dbReference>
<evidence type="ECO:0000256" key="2">
    <source>
        <dbReference type="ARBA" id="ARBA00006227"/>
    </source>
</evidence>
<keyword evidence="10" id="KW-1185">Reference proteome</keyword>
<dbReference type="Gene3D" id="1.20.58.120">
    <property type="entry name" value="BAG domain"/>
    <property type="match status" value="1"/>
</dbReference>
<evidence type="ECO:0000259" key="8">
    <source>
        <dbReference type="PROSITE" id="PS51035"/>
    </source>
</evidence>